<proteinExistence type="predicted"/>
<reference evidence="3" key="1">
    <citation type="submission" date="2012-10" db="EMBL/GenBank/DDBJ databases">
        <authorList>
            <person name="Harkins D.M."/>
            <person name="Durkin A.S."/>
            <person name="Brinkac L.M."/>
            <person name="Haft D.H."/>
            <person name="Selengut J.D."/>
            <person name="Sanka R."/>
            <person name="DePew J."/>
            <person name="Purushe J."/>
            <person name="Matthias M.A."/>
            <person name="Vinetz J.M."/>
            <person name="Sutton G.G."/>
            <person name="Nierman W.C."/>
            <person name="Fouts D.E."/>
        </authorList>
    </citation>
    <scope>NUCLEOTIDE SEQUENCE [LARGE SCALE GENOMIC DNA]</scope>
    <source>
        <strain evidence="3">MOR084</strain>
    </source>
</reference>
<feature type="transmembrane region" description="Helical" evidence="2">
    <location>
        <begin position="6"/>
        <end position="26"/>
    </location>
</feature>
<keyword evidence="4" id="KW-1185">Reference proteome</keyword>
<evidence type="ECO:0000256" key="1">
    <source>
        <dbReference type="SAM" id="MobiDB-lite"/>
    </source>
</evidence>
<dbReference type="PANTHER" id="PTHR41532">
    <property type="entry name" value="FIXS PROTEIN"/>
    <property type="match status" value="1"/>
</dbReference>
<feature type="region of interest" description="Disordered" evidence="1">
    <location>
        <begin position="44"/>
        <end position="63"/>
    </location>
</feature>
<dbReference type="AlphaFoldDB" id="A0A0E2BAS6"/>
<evidence type="ECO:0000313" key="4">
    <source>
        <dbReference type="Proteomes" id="UP000006329"/>
    </source>
</evidence>
<dbReference type="PANTHER" id="PTHR41532:SF1">
    <property type="entry name" value="FIXS PROTEIN"/>
    <property type="match status" value="1"/>
</dbReference>
<dbReference type="GeneID" id="29741415"/>
<protein>
    <submittedName>
        <fullName evidence="3">Cytochrome oxidase maturation protein, cbb3-type</fullName>
    </submittedName>
</protein>
<organism evidence="3 4">
    <name type="scientific">Leptospira santarosai str. MOR084</name>
    <dbReference type="NCBI Taxonomy" id="1049984"/>
    <lineage>
        <taxon>Bacteria</taxon>
        <taxon>Pseudomonadati</taxon>
        <taxon>Spirochaetota</taxon>
        <taxon>Spirochaetia</taxon>
        <taxon>Leptospirales</taxon>
        <taxon>Leptospiraceae</taxon>
        <taxon>Leptospira</taxon>
    </lineage>
</organism>
<comment type="caution">
    <text evidence="3">The sequence shown here is derived from an EMBL/GenBank/DDBJ whole genome shotgun (WGS) entry which is preliminary data.</text>
</comment>
<keyword evidence="2" id="KW-1133">Transmembrane helix</keyword>
<dbReference type="InterPro" id="IPR004714">
    <property type="entry name" value="Cyt_oxidase_maturation_cbb3"/>
</dbReference>
<dbReference type="RefSeq" id="WP_004460308.1">
    <property type="nucleotide sequence ID" value="NZ_AHON02000074.1"/>
</dbReference>
<evidence type="ECO:0000256" key="2">
    <source>
        <dbReference type="SAM" id="Phobius"/>
    </source>
</evidence>
<accession>A0A0E2BAS6</accession>
<keyword evidence="2" id="KW-0812">Transmembrane</keyword>
<evidence type="ECO:0000313" key="3">
    <source>
        <dbReference type="EMBL" id="EKO32332.1"/>
    </source>
</evidence>
<dbReference type="Pfam" id="PF03597">
    <property type="entry name" value="FixS"/>
    <property type="match status" value="1"/>
</dbReference>
<dbReference type="NCBIfam" id="TIGR00847">
    <property type="entry name" value="ccoS"/>
    <property type="match status" value="1"/>
</dbReference>
<sequence length="63" mass="7067">MNALYLTIPVAMLMALGALLAFLWSLKSGQYEDIEGPKYRMLFDDEESNTDGPVSKRKGFHAD</sequence>
<dbReference type="Proteomes" id="UP000006329">
    <property type="component" value="Unassembled WGS sequence"/>
</dbReference>
<dbReference type="EMBL" id="AHON02000074">
    <property type="protein sequence ID" value="EKO32332.1"/>
    <property type="molecule type" value="Genomic_DNA"/>
</dbReference>
<keyword evidence="2" id="KW-0472">Membrane</keyword>
<gene>
    <name evidence="3" type="primary">ccoS</name>
    <name evidence="3" type="ORF">LEP1GSC179_1403</name>
</gene>
<name>A0A0E2BAS6_9LEPT</name>